<feature type="non-terminal residue" evidence="1">
    <location>
        <position position="67"/>
    </location>
</feature>
<evidence type="ECO:0000313" key="2">
    <source>
        <dbReference type="Proteomes" id="UP000789901"/>
    </source>
</evidence>
<sequence length="67" mass="7888">TMSMLEWDDVKLSNIKEFNYSLFNVNKKIGDSEFSLVYSANFSEEIYALKSLNNNLDKNKFKQINQK</sequence>
<gene>
    <name evidence="1" type="ORF">GMARGA_LOCUS39599</name>
</gene>
<reference evidence="1 2" key="1">
    <citation type="submission" date="2021-06" db="EMBL/GenBank/DDBJ databases">
        <authorList>
            <person name="Kallberg Y."/>
            <person name="Tangrot J."/>
            <person name="Rosling A."/>
        </authorList>
    </citation>
    <scope>NUCLEOTIDE SEQUENCE [LARGE SCALE GENOMIC DNA]</scope>
    <source>
        <strain evidence="1 2">120-4 pot B 10/14</strain>
    </source>
</reference>
<feature type="non-terminal residue" evidence="1">
    <location>
        <position position="1"/>
    </location>
</feature>
<accession>A0ABN7X6F4</accession>
<protein>
    <submittedName>
        <fullName evidence="1">18070_t:CDS:1</fullName>
    </submittedName>
</protein>
<comment type="caution">
    <text evidence="1">The sequence shown here is derived from an EMBL/GenBank/DDBJ whole genome shotgun (WGS) entry which is preliminary data.</text>
</comment>
<dbReference type="Proteomes" id="UP000789901">
    <property type="component" value="Unassembled WGS sequence"/>
</dbReference>
<evidence type="ECO:0000313" key="1">
    <source>
        <dbReference type="EMBL" id="CAG8849228.1"/>
    </source>
</evidence>
<keyword evidence="2" id="KW-1185">Reference proteome</keyword>
<dbReference type="EMBL" id="CAJVQB010095317">
    <property type="protein sequence ID" value="CAG8849228.1"/>
    <property type="molecule type" value="Genomic_DNA"/>
</dbReference>
<proteinExistence type="predicted"/>
<name>A0ABN7X6F4_GIGMA</name>
<organism evidence="1 2">
    <name type="scientific">Gigaspora margarita</name>
    <dbReference type="NCBI Taxonomy" id="4874"/>
    <lineage>
        <taxon>Eukaryota</taxon>
        <taxon>Fungi</taxon>
        <taxon>Fungi incertae sedis</taxon>
        <taxon>Mucoromycota</taxon>
        <taxon>Glomeromycotina</taxon>
        <taxon>Glomeromycetes</taxon>
        <taxon>Diversisporales</taxon>
        <taxon>Gigasporaceae</taxon>
        <taxon>Gigaspora</taxon>
    </lineage>
</organism>